<feature type="region of interest" description="Disordered" evidence="1">
    <location>
        <begin position="73"/>
        <end position="136"/>
    </location>
</feature>
<sequence length="241" mass="26519">MEPPPGLHNVDIDIIQIEGNFPAGLFVSLQTTNNRKLVRLHLSKMSYYTGLNIAPRRRTLSDSRPRRPVALLAHHQNTDPDIESDSDVAGSKGHSTTDVPPPIPDRDVRRVVSQRTQAPSKDLCDRDMLPSQRRRQGDMSISFYDTLLQGSGERAWLRAMQKIDARRTEQACSGLSSTTSADLAIAPARKISAESLSMAFTQTDSETGAAQQAEKKSVGGAPKTFEEVLWGTDKVPTALQR</sequence>
<dbReference type="Proteomes" id="UP000800096">
    <property type="component" value="Unassembled WGS sequence"/>
</dbReference>
<gene>
    <name evidence="2" type="ORF">BDU57DRAFT_534468</name>
</gene>
<evidence type="ECO:0000313" key="3">
    <source>
        <dbReference type="Proteomes" id="UP000800096"/>
    </source>
</evidence>
<proteinExistence type="predicted"/>
<organism evidence="2 3">
    <name type="scientific">Ampelomyces quisqualis</name>
    <name type="common">Powdery mildew agent</name>
    <dbReference type="NCBI Taxonomy" id="50730"/>
    <lineage>
        <taxon>Eukaryota</taxon>
        <taxon>Fungi</taxon>
        <taxon>Dikarya</taxon>
        <taxon>Ascomycota</taxon>
        <taxon>Pezizomycotina</taxon>
        <taxon>Dothideomycetes</taxon>
        <taxon>Pleosporomycetidae</taxon>
        <taxon>Pleosporales</taxon>
        <taxon>Pleosporineae</taxon>
        <taxon>Phaeosphaeriaceae</taxon>
        <taxon>Ampelomyces</taxon>
    </lineage>
</organism>
<reference evidence="2" key="1">
    <citation type="journal article" date="2020" name="Stud. Mycol.">
        <title>101 Dothideomycetes genomes: a test case for predicting lifestyles and emergence of pathogens.</title>
        <authorList>
            <person name="Haridas S."/>
            <person name="Albert R."/>
            <person name="Binder M."/>
            <person name="Bloem J."/>
            <person name="Labutti K."/>
            <person name="Salamov A."/>
            <person name="Andreopoulos B."/>
            <person name="Baker S."/>
            <person name="Barry K."/>
            <person name="Bills G."/>
            <person name="Bluhm B."/>
            <person name="Cannon C."/>
            <person name="Castanera R."/>
            <person name="Culley D."/>
            <person name="Daum C."/>
            <person name="Ezra D."/>
            <person name="Gonzalez J."/>
            <person name="Henrissat B."/>
            <person name="Kuo A."/>
            <person name="Liang C."/>
            <person name="Lipzen A."/>
            <person name="Lutzoni F."/>
            <person name="Magnuson J."/>
            <person name="Mondo S."/>
            <person name="Nolan M."/>
            <person name="Ohm R."/>
            <person name="Pangilinan J."/>
            <person name="Park H.-J."/>
            <person name="Ramirez L."/>
            <person name="Alfaro M."/>
            <person name="Sun H."/>
            <person name="Tritt A."/>
            <person name="Yoshinaga Y."/>
            <person name="Zwiers L.-H."/>
            <person name="Turgeon B."/>
            <person name="Goodwin S."/>
            <person name="Spatafora J."/>
            <person name="Crous P."/>
            <person name="Grigoriev I."/>
        </authorList>
    </citation>
    <scope>NUCLEOTIDE SEQUENCE</scope>
    <source>
        <strain evidence="2">HMLAC05119</strain>
    </source>
</reference>
<evidence type="ECO:0000313" key="2">
    <source>
        <dbReference type="EMBL" id="KAF1920716.1"/>
    </source>
</evidence>
<dbReference type="EMBL" id="ML979132">
    <property type="protein sequence ID" value="KAF1920716.1"/>
    <property type="molecule type" value="Genomic_DNA"/>
</dbReference>
<dbReference type="AlphaFoldDB" id="A0A6A5R1P9"/>
<name>A0A6A5R1P9_AMPQU</name>
<accession>A0A6A5R1P9</accession>
<protein>
    <submittedName>
        <fullName evidence="2">Uncharacterized protein</fullName>
    </submittedName>
</protein>
<keyword evidence="3" id="KW-1185">Reference proteome</keyword>
<evidence type="ECO:0000256" key="1">
    <source>
        <dbReference type="SAM" id="MobiDB-lite"/>
    </source>
</evidence>